<evidence type="ECO:0000313" key="3">
    <source>
        <dbReference type="Proteomes" id="UP000617340"/>
    </source>
</evidence>
<feature type="transmembrane region" description="Helical" evidence="1">
    <location>
        <begin position="126"/>
        <end position="143"/>
    </location>
</feature>
<keyword evidence="1" id="KW-0472">Membrane</keyword>
<proteinExistence type="predicted"/>
<gene>
    <name evidence="2" type="ORF">HZH68_007583</name>
</gene>
<protein>
    <submittedName>
        <fullName evidence="2">Uncharacterized protein</fullName>
    </submittedName>
</protein>
<accession>A0A834NBW2</accession>
<keyword evidence="1" id="KW-0812">Transmembrane</keyword>
<dbReference type="EMBL" id="JACSDZ010000006">
    <property type="protein sequence ID" value="KAF7401763.1"/>
    <property type="molecule type" value="Genomic_DNA"/>
</dbReference>
<comment type="caution">
    <text evidence="2">The sequence shown here is derived from an EMBL/GenBank/DDBJ whole genome shotgun (WGS) entry which is preliminary data.</text>
</comment>
<sequence>MTLDAHGRHCSTVFNRNGKYKTEQMAEREMANMTSSFHRLDENEKPFLKSTITVRGEGFAVGLIKIGVIVGNNTMSLYGSSDNAEKVAHEALFNLSSRYSLGYYVRASFTSVELTSKVHRLDKNTLLSLRIACAMFYIFHILSRGQS</sequence>
<dbReference type="AlphaFoldDB" id="A0A834NBW2"/>
<reference evidence="2" key="1">
    <citation type="journal article" date="2020" name="G3 (Bethesda)">
        <title>High-Quality Assemblies for Three Invasive Social Wasps from the &lt;i&gt;Vespula&lt;/i&gt; Genus.</title>
        <authorList>
            <person name="Harrop T.W.R."/>
            <person name="Guhlin J."/>
            <person name="McLaughlin G.M."/>
            <person name="Permina E."/>
            <person name="Stockwell P."/>
            <person name="Gilligan J."/>
            <person name="Le Lec M.F."/>
            <person name="Gruber M.A.M."/>
            <person name="Quinn O."/>
            <person name="Lovegrove M."/>
            <person name="Duncan E.J."/>
            <person name="Remnant E.J."/>
            <person name="Van Eeckhoven J."/>
            <person name="Graham B."/>
            <person name="Knapp R.A."/>
            <person name="Langford K.W."/>
            <person name="Kronenberg Z."/>
            <person name="Press M.O."/>
            <person name="Eacker S.M."/>
            <person name="Wilson-Rankin E.E."/>
            <person name="Purcell J."/>
            <person name="Lester P.J."/>
            <person name="Dearden P.K."/>
        </authorList>
    </citation>
    <scope>NUCLEOTIDE SEQUENCE</scope>
    <source>
        <strain evidence="2">Linc-1</strain>
    </source>
</reference>
<organism evidence="2 3">
    <name type="scientific">Vespula germanica</name>
    <name type="common">German yellow jacket</name>
    <name type="synonym">Paravespula germanica</name>
    <dbReference type="NCBI Taxonomy" id="30212"/>
    <lineage>
        <taxon>Eukaryota</taxon>
        <taxon>Metazoa</taxon>
        <taxon>Ecdysozoa</taxon>
        <taxon>Arthropoda</taxon>
        <taxon>Hexapoda</taxon>
        <taxon>Insecta</taxon>
        <taxon>Pterygota</taxon>
        <taxon>Neoptera</taxon>
        <taxon>Endopterygota</taxon>
        <taxon>Hymenoptera</taxon>
        <taxon>Apocrita</taxon>
        <taxon>Aculeata</taxon>
        <taxon>Vespoidea</taxon>
        <taxon>Vespidae</taxon>
        <taxon>Vespinae</taxon>
        <taxon>Vespula</taxon>
    </lineage>
</organism>
<keyword evidence="1" id="KW-1133">Transmembrane helix</keyword>
<evidence type="ECO:0000256" key="1">
    <source>
        <dbReference type="SAM" id="Phobius"/>
    </source>
</evidence>
<evidence type="ECO:0000313" key="2">
    <source>
        <dbReference type="EMBL" id="KAF7401763.1"/>
    </source>
</evidence>
<dbReference type="Proteomes" id="UP000617340">
    <property type="component" value="Unassembled WGS sequence"/>
</dbReference>
<name>A0A834NBW2_VESGE</name>
<keyword evidence="3" id="KW-1185">Reference proteome</keyword>